<dbReference type="Proteomes" id="UP001336835">
    <property type="component" value="Unassembled WGS sequence"/>
</dbReference>
<dbReference type="RefSeq" id="WP_330108039.1">
    <property type="nucleotide sequence ID" value="NZ_JAZDQT010000002.1"/>
</dbReference>
<name>A0ABU7I8A8_9SPHI</name>
<evidence type="ECO:0000313" key="2">
    <source>
        <dbReference type="Proteomes" id="UP001336835"/>
    </source>
</evidence>
<accession>A0ABU7I8A8</accession>
<dbReference type="Gene3D" id="3.30.559.10">
    <property type="entry name" value="Chloramphenicol acetyltransferase-like domain"/>
    <property type="match status" value="1"/>
</dbReference>
<dbReference type="PANTHER" id="PTHR38474">
    <property type="entry name" value="SLR0299 PROTEIN"/>
    <property type="match status" value="1"/>
</dbReference>
<dbReference type="InterPro" id="IPR001707">
    <property type="entry name" value="Cmp_AcTrfase"/>
</dbReference>
<dbReference type="SMART" id="SM01059">
    <property type="entry name" value="CAT"/>
    <property type="match status" value="1"/>
</dbReference>
<dbReference type="PIRSF" id="PIRSF000440">
    <property type="entry name" value="CAT"/>
    <property type="match status" value="1"/>
</dbReference>
<reference evidence="1 2" key="1">
    <citation type="submission" date="2024-01" db="EMBL/GenBank/DDBJ databases">
        <title>Pedobacter sp. nov., isolated from fresh soil.</title>
        <authorList>
            <person name="Le N.T.T."/>
        </authorList>
    </citation>
    <scope>NUCLEOTIDE SEQUENCE [LARGE SCALE GENOMIC DNA]</scope>
    <source>
        <strain evidence="1 2">KR3-3</strain>
    </source>
</reference>
<dbReference type="InterPro" id="IPR023213">
    <property type="entry name" value="CAT-like_dom_sf"/>
</dbReference>
<evidence type="ECO:0000313" key="1">
    <source>
        <dbReference type="EMBL" id="MEE1945702.1"/>
    </source>
</evidence>
<keyword evidence="2" id="KW-1185">Reference proteome</keyword>
<organism evidence="1 2">
    <name type="scientific">Pedobacter albus</name>
    <dbReference type="NCBI Taxonomy" id="3113905"/>
    <lineage>
        <taxon>Bacteria</taxon>
        <taxon>Pseudomonadati</taxon>
        <taxon>Bacteroidota</taxon>
        <taxon>Sphingobacteriia</taxon>
        <taxon>Sphingobacteriales</taxon>
        <taxon>Sphingobacteriaceae</taxon>
        <taxon>Pedobacter</taxon>
    </lineage>
</organism>
<comment type="caution">
    <text evidence="1">The sequence shown here is derived from an EMBL/GenBank/DDBJ whole genome shotgun (WGS) entry which is preliminary data.</text>
</comment>
<proteinExistence type="predicted"/>
<dbReference type="EMBL" id="JAZDQT010000002">
    <property type="protein sequence ID" value="MEE1945702.1"/>
    <property type="molecule type" value="Genomic_DNA"/>
</dbReference>
<protein>
    <submittedName>
        <fullName evidence="1">Chloramphenicol acetyltransferase</fullName>
    </submittedName>
</protein>
<dbReference type="SUPFAM" id="SSF52777">
    <property type="entry name" value="CoA-dependent acyltransferases"/>
    <property type="match status" value="1"/>
</dbReference>
<sequence length="208" mass="23693">MKQLFDLENWSRKDHFNFFNHFEEPFFGVVVDIDCTMAYDKCKKEGIGFFLYYLHQALTATNAIENFRLRIEDDQIYSYDAVHASAVINRPDGTFGFSYIDYAPGFEAFQAGAKKEIERVQNTTGLVLAGSGANVIHISAMPWLKFTSLSHARSFSFKDSCPKISFGKMTVVDGKKTMPVSIHVNHALMDGYHVNLFVEKFQELMNAQ</sequence>
<dbReference type="PANTHER" id="PTHR38474:SF1">
    <property type="entry name" value="SLR0299 PROTEIN"/>
    <property type="match status" value="1"/>
</dbReference>
<dbReference type="Pfam" id="PF00302">
    <property type="entry name" value="CAT"/>
    <property type="match status" value="1"/>
</dbReference>
<gene>
    <name evidence="1" type="ORF">VRU48_11340</name>
</gene>